<dbReference type="InterPro" id="IPR010979">
    <property type="entry name" value="Ribosomal_uS13-like_H2TH"/>
</dbReference>
<dbReference type="Gene3D" id="1.10.8.50">
    <property type="match status" value="1"/>
</dbReference>
<dbReference type="GO" id="GO:1990112">
    <property type="term" value="C:RQC complex"/>
    <property type="evidence" value="ECO:0007669"/>
    <property type="project" value="TreeGrafter"/>
</dbReference>
<dbReference type="PANTHER" id="PTHR15239:SF6">
    <property type="entry name" value="RIBOSOME QUALITY CONTROL COMPLEX SUBUNIT NEMF"/>
    <property type="match status" value="1"/>
</dbReference>
<dbReference type="GO" id="GO:0043023">
    <property type="term" value="F:ribosomal large subunit binding"/>
    <property type="evidence" value="ECO:0007669"/>
    <property type="project" value="TreeGrafter"/>
</dbReference>
<evidence type="ECO:0000313" key="2">
    <source>
        <dbReference type="EMBL" id="MBE5728342.1"/>
    </source>
</evidence>
<dbReference type="EMBL" id="JADFAR010000005">
    <property type="protein sequence ID" value="MBE5728342.1"/>
    <property type="molecule type" value="Genomic_DNA"/>
</dbReference>
<sequence>MKKEITFLDAFKLVNELSYLQNGRVRDVKSRKNELFLMIYSGREYWLRIVPGRFFSVQFNKPDETINFPFTSKLKDTLVNKSVVLSLHKSDRILDIKVGDYLLIAELFSNGNVVLAERDKIVWSMFTREYGTREIKSGEEYTYPPGKTDVTTLNYEGFKETIIKSERESIVKCLAVDLSLGGIYSEELIFRCGIDKFLKPNEVKDEALNKLYEELKKVLLDEVKPNIINKEVLSTIELKHLNGEKAYFESINEAVKSFFSEERVNKPESRKEEAISKAVDQYKENVRFLEENFDKISGIIKIARDSSTSLDKRKDEIKRLGFAFSGKYITSEANKGVTIDITQPLRYQLGKIYSKIKSANSQIKRRENKTQLIKAKIKKEDKWYSKYIWFFTLSGILGILGKNNDQNVSIVKKYAEPGDIVLHADIFGSPFCVLKREKNKEITEEDIKEAAGMTASYSSAWKANASNIDVYYV</sequence>
<dbReference type="Gene3D" id="2.30.310.10">
    <property type="entry name" value="ibrinogen binding protein from staphylococcus aureus domain"/>
    <property type="match status" value="1"/>
</dbReference>
<name>A0A8T3UR03_9ARCH</name>
<gene>
    <name evidence="2" type="ORF">IHE51_00595</name>
</gene>
<dbReference type="Pfam" id="PF05833">
    <property type="entry name" value="NFACT_N"/>
    <property type="match status" value="1"/>
</dbReference>
<feature type="non-terminal residue" evidence="2">
    <location>
        <position position="473"/>
    </location>
</feature>
<comment type="caution">
    <text evidence="2">The sequence shown here is derived from an EMBL/GenBank/DDBJ whole genome shotgun (WGS) entry which is preliminary data.</text>
</comment>
<organism evidence="2 3">
    <name type="scientific">Candidatus Acidifodinimicrobium mancum</name>
    <dbReference type="NCBI Taxonomy" id="2898728"/>
    <lineage>
        <taxon>Archaea</taxon>
        <taxon>Candidatus Parvarchaeota</taxon>
        <taxon>Candidatus Acidifodinimicrobiaceae</taxon>
        <taxon>Candidatus Acidifodinimicrobium</taxon>
    </lineage>
</organism>
<dbReference type="InterPro" id="IPR008532">
    <property type="entry name" value="NFACT_RNA-bd"/>
</dbReference>
<dbReference type="Proteomes" id="UP000718571">
    <property type="component" value="Unassembled WGS sequence"/>
</dbReference>
<dbReference type="InterPro" id="IPR051608">
    <property type="entry name" value="RQC_Subunit_NEMF"/>
</dbReference>
<proteinExistence type="predicted"/>
<evidence type="ECO:0000259" key="1">
    <source>
        <dbReference type="Pfam" id="PF05670"/>
    </source>
</evidence>
<dbReference type="SUPFAM" id="SSF46946">
    <property type="entry name" value="S13-like H2TH domain"/>
    <property type="match status" value="1"/>
</dbReference>
<dbReference type="Pfam" id="PF05670">
    <property type="entry name" value="NFACT-R_1"/>
    <property type="match status" value="1"/>
</dbReference>
<evidence type="ECO:0000313" key="3">
    <source>
        <dbReference type="Proteomes" id="UP000718571"/>
    </source>
</evidence>
<dbReference type="GO" id="GO:0000049">
    <property type="term" value="F:tRNA binding"/>
    <property type="evidence" value="ECO:0007669"/>
    <property type="project" value="TreeGrafter"/>
</dbReference>
<feature type="domain" description="NFACT RNA-binding" evidence="1">
    <location>
        <begin position="386"/>
        <end position="473"/>
    </location>
</feature>
<dbReference type="GO" id="GO:0072344">
    <property type="term" value="P:rescue of stalled ribosome"/>
    <property type="evidence" value="ECO:0007669"/>
    <property type="project" value="TreeGrafter"/>
</dbReference>
<accession>A0A8T3UR03</accession>
<protein>
    <submittedName>
        <fullName evidence="2">DUF814 domain-containing protein</fullName>
    </submittedName>
</protein>
<dbReference type="PANTHER" id="PTHR15239">
    <property type="entry name" value="NUCLEAR EXPORT MEDIATOR FACTOR NEMF"/>
    <property type="match status" value="1"/>
</dbReference>
<reference evidence="2 3" key="1">
    <citation type="submission" date="2020-09" db="EMBL/GenBank/DDBJ databases">
        <title>Genomic characterization of a novel Parvarchaeota family in acid mine drainage sediments.</title>
        <authorList>
            <person name="Luo Z.-H."/>
        </authorList>
    </citation>
    <scope>NUCLEOTIDE SEQUENCE [LARGE SCALE GENOMIC DNA]</scope>
    <source>
        <strain evidence="2">MAS1_bins.189</strain>
    </source>
</reference>
<dbReference type="AlphaFoldDB" id="A0A8T3UR03"/>